<organism evidence="3 4">
    <name type="scientific">Neolewinella aurantiaca</name>
    <dbReference type="NCBI Taxonomy" id="2602767"/>
    <lineage>
        <taxon>Bacteria</taxon>
        <taxon>Pseudomonadati</taxon>
        <taxon>Bacteroidota</taxon>
        <taxon>Saprospiria</taxon>
        <taxon>Saprospirales</taxon>
        <taxon>Lewinellaceae</taxon>
        <taxon>Neolewinella</taxon>
    </lineage>
</organism>
<dbReference type="EMBL" id="VOXD01000031">
    <property type="protein sequence ID" value="TXF87799.1"/>
    <property type="molecule type" value="Genomic_DNA"/>
</dbReference>
<dbReference type="InterPro" id="IPR045475">
    <property type="entry name" value="iSTAND"/>
</dbReference>
<evidence type="ECO:0000313" key="3">
    <source>
        <dbReference type="EMBL" id="TXF87799.1"/>
    </source>
</evidence>
<evidence type="ECO:0000259" key="2">
    <source>
        <dbReference type="Pfam" id="PF19995"/>
    </source>
</evidence>
<proteinExistence type="predicted"/>
<dbReference type="Pfam" id="PF19964">
    <property type="entry name" value="EAD11"/>
    <property type="match status" value="1"/>
</dbReference>
<evidence type="ECO:0000313" key="4">
    <source>
        <dbReference type="Proteomes" id="UP000321907"/>
    </source>
</evidence>
<feature type="domain" description="Inactive STAND" evidence="2">
    <location>
        <begin position="109"/>
        <end position="280"/>
    </location>
</feature>
<evidence type="ECO:0000259" key="1">
    <source>
        <dbReference type="Pfam" id="PF19964"/>
    </source>
</evidence>
<dbReference type="AlphaFoldDB" id="A0A5C7FE81"/>
<comment type="caution">
    <text evidence="3">The sequence shown here is derived from an EMBL/GenBank/DDBJ whole genome shotgun (WGS) entry which is preliminary data.</text>
</comment>
<dbReference type="Pfam" id="PF19995">
    <property type="entry name" value="iSTAND"/>
    <property type="match status" value="1"/>
</dbReference>
<protein>
    <submittedName>
        <fullName evidence="3">Uncharacterized protein</fullName>
    </submittedName>
</protein>
<dbReference type="Proteomes" id="UP000321907">
    <property type="component" value="Unassembled WGS sequence"/>
</dbReference>
<dbReference type="RefSeq" id="WP_147932009.1">
    <property type="nucleotide sequence ID" value="NZ_VOXD01000031.1"/>
</dbReference>
<accession>A0A5C7FE81</accession>
<name>A0A5C7FE81_9BACT</name>
<feature type="domain" description="Effector-associated" evidence="1">
    <location>
        <begin position="5"/>
        <end position="82"/>
    </location>
</feature>
<sequence>MLSALKRDLKKLIAELRFMQFFDELAGKVLSADSKVYDQMIALRAQYRDLKSNEIEMTSSEEGRRLHLAELSRGALELVSLIGPADLGNTLKSRVAEFRAIPSYHALGVNRDVQAEKFELDDILSEGSGQKVFFYHLQGDTRQEMENFVKRLGLELGGPKLKASSLEVEGKGRVRFMVDCKPDPRGNKRLFKILLIKSLMEKFISPINNQSGLEQKTLLDLLPSPKLSPLTKDDAVFITVRIDHHNWNKLVVPEVLHDLHETFCKADLPEDAPSFYFFFGMEYPREKPTIKKEVSAAISNSKFGEALEELMPVSHDHVANWFTHHEVMLPPQTTADAFAPTIFPDGNTMDMIDVVAKLQQLIDQYNEGISLATKH</sequence>
<dbReference type="OrthoDB" id="1492540at2"/>
<keyword evidence="4" id="KW-1185">Reference proteome</keyword>
<reference evidence="3 4" key="1">
    <citation type="submission" date="2019-08" db="EMBL/GenBank/DDBJ databases">
        <title>Lewinella sp. strain SSH13 Genome sequencing and assembly.</title>
        <authorList>
            <person name="Kim I."/>
        </authorList>
    </citation>
    <scope>NUCLEOTIDE SEQUENCE [LARGE SCALE GENOMIC DNA]</scope>
    <source>
        <strain evidence="3 4">SSH13</strain>
    </source>
</reference>
<gene>
    <name evidence="3" type="ORF">FUA23_17220</name>
</gene>
<dbReference type="InterPro" id="IPR045439">
    <property type="entry name" value="EAD11"/>
</dbReference>